<dbReference type="AlphaFoldDB" id="A0AAV0C9D9"/>
<gene>
    <name evidence="2" type="ORF">CEPIT_LOCUS3103</name>
</gene>
<evidence type="ECO:0000313" key="3">
    <source>
        <dbReference type="Proteomes" id="UP001152523"/>
    </source>
</evidence>
<protein>
    <recommendedName>
        <fullName evidence="1">Retrovirus-related Pol polyprotein from transposon TNT 1-94-like beta-barrel domain-containing protein</fullName>
    </recommendedName>
</protein>
<dbReference type="Proteomes" id="UP001152523">
    <property type="component" value="Unassembled WGS sequence"/>
</dbReference>
<comment type="caution">
    <text evidence="2">The sequence shown here is derived from an EMBL/GenBank/DDBJ whole genome shotgun (WGS) entry which is preliminary data.</text>
</comment>
<feature type="non-terminal residue" evidence="2">
    <location>
        <position position="109"/>
    </location>
</feature>
<sequence length="109" mass="12169">MIGGAGERGITREAYGCDVGCTWHGRTVGSCGLLHYYLVSHVWYLDSGCSTHMTRKKELLSNYIDKFGGKVRFGNNESAPILGYGDICNRKVTIKDVSYVVRLMHNLFC</sequence>
<organism evidence="2 3">
    <name type="scientific">Cuscuta epithymum</name>
    <dbReference type="NCBI Taxonomy" id="186058"/>
    <lineage>
        <taxon>Eukaryota</taxon>
        <taxon>Viridiplantae</taxon>
        <taxon>Streptophyta</taxon>
        <taxon>Embryophyta</taxon>
        <taxon>Tracheophyta</taxon>
        <taxon>Spermatophyta</taxon>
        <taxon>Magnoliopsida</taxon>
        <taxon>eudicotyledons</taxon>
        <taxon>Gunneridae</taxon>
        <taxon>Pentapetalae</taxon>
        <taxon>asterids</taxon>
        <taxon>lamiids</taxon>
        <taxon>Solanales</taxon>
        <taxon>Convolvulaceae</taxon>
        <taxon>Cuscuteae</taxon>
        <taxon>Cuscuta</taxon>
        <taxon>Cuscuta subgen. Cuscuta</taxon>
    </lineage>
</organism>
<dbReference type="EMBL" id="CAMAPF010000016">
    <property type="protein sequence ID" value="CAH9069496.1"/>
    <property type="molecule type" value="Genomic_DNA"/>
</dbReference>
<evidence type="ECO:0000259" key="1">
    <source>
        <dbReference type="Pfam" id="PF22936"/>
    </source>
</evidence>
<proteinExistence type="predicted"/>
<evidence type="ECO:0000313" key="2">
    <source>
        <dbReference type="EMBL" id="CAH9069496.1"/>
    </source>
</evidence>
<dbReference type="Pfam" id="PF22936">
    <property type="entry name" value="Pol_BBD"/>
    <property type="match status" value="1"/>
</dbReference>
<keyword evidence="3" id="KW-1185">Reference proteome</keyword>
<name>A0AAV0C9D9_9ASTE</name>
<dbReference type="InterPro" id="IPR054722">
    <property type="entry name" value="PolX-like_BBD"/>
</dbReference>
<reference evidence="2" key="1">
    <citation type="submission" date="2022-07" db="EMBL/GenBank/DDBJ databases">
        <authorList>
            <person name="Macas J."/>
            <person name="Novak P."/>
            <person name="Neumann P."/>
        </authorList>
    </citation>
    <scope>NUCLEOTIDE SEQUENCE</scope>
</reference>
<accession>A0AAV0C9D9</accession>
<feature type="domain" description="Retrovirus-related Pol polyprotein from transposon TNT 1-94-like beta-barrel" evidence="1">
    <location>
        <begin position="43"/>
        <end position="108"/>
    </location>
</feature>